<protein>
    <submittedName>
        <fullName evidence="2">Uncharacterized protein</fullName>
    </submittedName>
</protein>
<keyword evidence="3" id="KW-1185">Reference proteome</keyword>
<accession>A0ABU6UB32</accession>
<dbReference type="Proteomes" id="UP001341840">
    <property type="component" value="Unassembled WGS sequence"/>
</dbReference>
<evidence type="ECO:0000313" key="3">
    <source>
        <dbReference type="Proteomes" id="UP001341840"/>
    </source>
</evidence>
<reference evidence="2 3" key="1">
    <citation type="journal article" date="2023" name="Plants (Basel)">
        <title>Bridging the Gap: Combining Genomics and Transcriptomics Approaches to Understand Stylosanthes scabra, an Orphan Legume from the Brazilian Caatinga.</title>
        <authorList>
            <person name="Ferreira-Neto J.R.C."/>
            <person name="da Silva M.D."/>
            <person name="Binneck E."/>
            <person name="de Melo N.F."/>
            <person name="da Silva R.H."/>
            <person name="de Melo A.L.T.M."/>
            <person name="Pandolfi V."/>
            <person name="Bustamante F.O."/>
            <person name="Brasileiro-Vidal A.C."/>
            <person name="Benko-Iseppon A.M."/>
        </authorList>
    </citation>
    <scope>NUCLEOTIDE SEQUENCE [LARGE SCALE GENOMIC DNA]</scope>
    <source>
        <tissue evidence="2">Leaves</tissue>
    </source>
</reference>
<feature type="compositionally biased region" description="Basic residues" evidence="1">
    <location>
        <begin position="119"/>
        <end position="130"/>
    </location>
</feature>
<dbReference type="Pfam" id="PF03004">
    <property type="entry name" value="Transposase_24"/>
    <property type="match status" value="1"/>
</dbReference>
<comment type="caution">
    <text evidence="2">The sequence shown here is derived from an EMBL/GenBank/DDBJ whole genome shotgun (WGS) entry which is preliminary data.</text>
</comment>
<dbReference type="InterPro" id="IPR004252">
    <property type="entry name" value="Probable_transposase_24"/>
</dbReference>
<evidence type="ECO:0000256" key="1">
    <source>
        <dbReference type="SAM" id="MobiDB-lite"/>
    </source>
</evidence>
<organism evidence="2 3">
    <name type="scientific">Stylosanthes scabra</name>
    <dbReference type="NCBI Taxonomy" id="79078"/>
    <lineage>
        <taxon>Eukaryota</taxon>
        <taxon>Viridiplantae</taxon>
        <taxon>Streptophyta</taxon>
        <taxon>Embryophyta</taxon>
        <taxon>Tracheophyta</taxon>
        <taxon>Spermatophyta</taxon>
        <taxon>Magnoliopsida</taxon>
        <taxon>eudicotyledons</taxon>
        <taxon>Gunneridae</taxon>
        <taxon>Pentapetalae</taxon>
        <taxon>rosids</taxon>
        <taxon>fabids</taxon>
        <taxon>Fabales</taxon>
        <taxon>Fabaceae</taxon>
        <taxon>Papilionoideae</taxon>
        <taxon>50 kb inversion clade</taxon>
        <taxon>dalbergioids sensu lato</taxon>
        <taxon>Dalbergieae</taxon>
        <taxon>Pterocarpus clade</taxon>
        <taxon>Stylosanthes</taxon>
    </lineage>
</organism>
<feature type="region of interest" description="Disordered" evidence="1">
    <location>
        <begin position="82"/>
        <end position="246"/>
    </location>
</feature>
<name>A0ABU6UB32_9FABA</name>
<sequence>MKVGAADDNQEDVTRLDVVGSKRELGANQDKGRKGEAANKRIKKSMPTMTATQDLHQKQCNCSTDHGDSEWSIVLRRGNNRGIDRWNANEGPPAEAGTQAELGSLEGEAGGAGGEKNQLRKKIRNTGKKHSLMEVVSKRHDAGKPSGGSRRVTGEDKMDDVTGSGRASWAKRKRTTLRTKTNWMTTRRQHGDRTGSGSKKHVPSVEANGSPRTLPATQGDTAKNTRKHPATQSISERNKQHKKQQKFPHRMGLINFGRIQAALHKEKGTNEDPKRFEMFIVTRTSQKRKEIDETTQRAIIRLNCIFIIYIHVGTAVNL</sequence>
<proteinExistence type="predicted"/>
<gene>
    <name evidence="2" type="ORF">PIB30_032903</name>
</gene>
<feature type="compositionally biased region" description="Basic and acidic residues" evidence="1">
    <location>
        <begin position="12"/>
        <end position="39"/>
    </location>
</feature>
<evidence type="ECO:0000313" key="2">
    <source>
        <dbReference type="EMBL" id="MED6158461.1"/>
    </source>
</evidence>
<feature type="region of interest" description="Disordered" evidence="1">
    <location>
        <begin position="1"/>
        <end position="40"/>
    </location>
</feature>
<dbReference type="EMBL" id="JASCZI010120975">
    <property type="protein sequence ID" value="MED6158461.1"/>
    <property type="molecule type" value="Genomic_DNA"/>
</dbReference>